<feature type="chain" id="PRO_5021031878" evidence="1">
    <location>
        <begin position="26"/>
        <end position="73"/>
    </location>
</feature>
<evidence type="ECO:0000313" key="3">
    <source>
        <dbReference type="Proteomes" id="UP000298663"/>
    </source>
</evidence>
<gene>
    <name evidence="2" type="ORF">L596_024451</name>
</gene>
<sequence length="73" mass="8312">MVGFSQLAILFFAVVVALIASNCEARPYDDEFGPSFYRPQYDAMRGFMGSRYLEKRVPNAADMMIRFGKRSGF</sequence>
<dbReference type="AlphaFoldDB" id="A0A4U5MGQ9"/>
<organism evidence="2 3">
    <name type="scientific">Steinernema carpocapsae</name>
    <name type="common">Entomopathogenic nematode</name>
    <dbReference type="NCBI Taxonomy" id="34508"/>
    <lineage>
        <taxon>Eukaryota</taxon>
        <taxon>Metazoa</taxon>
        <taxon>Ecdysozoa</taxon>
        <taxon>Nematoda</taxon>
        <taxon>Chromadorea</taxon>
        <taxon>Rhabditida</taxon>
        <taxon>Tylenchina</taxon>
        <taxon>Panagrolaimomorpha</taxon>
        <taxon>Strongyloidoidea</taxon>
        <taxon>Steinernematidae</taxon>
        <taxon>Steinernema</taxon>
    </lineage>
</organism>
<evidence type="ECO:0000313" key="2">
    <source>
        <dbReference type="EMBL" id="TKR68470.1"/>
    </source>
</evidence>
<comment type="caution">
    <text evidence="2">The sequence shown here is derived from an EMBL/GenBank/DDBJ whole genome shotgun (WGS) entry which is preliminary data.</text>
</comment>
<proteinExistence type="predicted"/>
<name>A0A4U5MGQ9_STECR</name>
<evidence type="ECO:0000256" key="1">
    <source>
        <dbReference type="SAM" id="SignalP"/>
    </source>
</evidence>
<keyword evidence="1" id="KW-0732">Signal</keyword>
<protein>
    <submittedName>
        <fullName evidence="2">Uncharacterized protein</fullName>
    </submittedName>
</protein>
<keyword evidence="3" id="KW-1185">Reference proteome</keyword>
<accession>A0A4U5MGQ9</accession>
<dbReference type="EMBL" id="AZBU02000008">
    <property type="protein sequence ID" value="TKR68470.1"/>
    <property type="molecule type" value="Genomic_DNA"/>
</dbReference>
<dbReference type="OrthoDB" id="5818620at2759"/>
<reference evidence="2 3" key="1">
    <citation type="journal article" date="2015" name="Genome Biol.">
        <title>Comparative genomics of Steinernema reveals deeply conserved gene regulatory networks.</title>
        <authorList>
            <person name="Dillman A.R."/>
            <person name="Macchietto M."/>
            <person name="Porter C.F."/>
            <person name="Rogers A."/>
            <person name="Williams B."/>
            <person name="Antoshechkin I."/>
            <person name="Lee M.M."/>
            <person name="Goodwin Z."/>
            <person name="Lu X."/>
            <person name="Lewis E.E."/>
            <person name="Goodrich-Blair H."/>
            <person name="Stock S.P."/>
            <person name="Adams B.J."/>
            <person name="Sternberg P.W."/>
            <person name="Mortazavi A."/>
        </authorList>
    </citation>
    <scope>NUCLEOTIDE SEQUENCE [LARGE SCALE GENOMIC DNA]</scope>
    <source>
        <strain evidence="2 3">ALL</strain>
    </source>
</reference>
<reference evidence="2 3" key="2">
    <citation type="journal article" date="2019" name="G3 (Bethesda)">
        <title>Hybrid Assembly of the Genome of the Entomopathogenic Nematode Steinernema carpocapsae Identifies the X-Chromosome.</title>
        <authorList>
            <person name="Serra L."/>
            <person name="Macchietto M."/>
            <person name="Macias-Munoz A."/>
            <person name="McGill C.J."/>
            <person name="Rodriguez I.M."/>
            <person name="Rodriguez B."/>
            <person name="Murad R."/>
            <person name="Mortazavi A."/>
        </authorList>
    </citation>
    <scope>NUCLEOTIDE SEQUENCE [LARGE SCALE GENOMIC DNA]</scope>
    <source>
        <strain evidence="2 3">ALL</strain>
    </source>
</reference>
<dbReference type="Proteomes" id="UP000298663">
    <property type="component" value="Unassembled WGS sequence"/>
</dbReference>
<feature type="signal peptide" evidence="1">
    <location>
        <begin position="1"/>
        <end position="25"/>
    </location>
</feature>